<dbReference type="AlphaFoldDB" id="A0AAV6WDM6"/>
<evidence type="ECO:0000313" key="1">
    <source>
        <dbReference type="EMBL" id="KAG8368819.1"/>
    </source>
</evidence>
<reference evidence="1" key="1">
    <citation type="submission" date="2019-10" db="EMBL/GenBank/DDBJ databases">
        <authorList>
            <person name="Zhang R."/>
            <person name="Pan Y."/>
            <person name="Wang J."/>
            <person name="Ma R."/>
            <person name="Yu S."/>
        </authorList>
    </citation>
    <scope>NUCLEOTIDE SEQUENCE</scope>
    <source>
        <strain evidence="1">LA-IB0</strain>
        <tissue evidence="1">Leaf</tissue>
    </source>
</reference>
<sequence>METTHSIHGANVQMVMLYKECLQLFTTMRHKPWAISMIVVVHSRLVAQMEPLRQWRVLHDIATVISLGHLQRSTKMVLFHLFAAPMELHNSRQNAGSEQCHTIFGWEAILKGKSWRHVRKCLSQKQTERLKAISKRTTGSYSVTTQEKRLLEYALRLE</sequence>
<comment type="caution">
    <text evidence="1">The sequence shown here is derived from an EMBL/GenBank/DDBJ whole genome shotgun (WGS) entry which is preliminary data.</text>
</comment>
<protein>
    <submittedName>
        <fullName evidence="1">Uncharacterized protein</fullName>
    </submittedName>
</protein>
<evidence type="ECO:0000313" key="2">
    <source>
        <dbReference type="Proteomes" id="UP000826271"/>
    </source>
</evidence>
<accession>A0AAV6WDM6</accession>
<name>A0AAV6WDM6_9LAMI</name>
<proteinExistence type="predicted"/>
<organism evidence="1 2">
    <name type="scientific">Buddleja alternifolia</name>
    <dbReference type="NCBI Taxonomy" id="168488"/>
    <lineage>
        <taxon>Eukaryota</taxon>
        <taxon>Viridiplantae</taxon>
        <taxon>Streptophyta</taxon>
        <taxon>Embryophyta</taxon>
        <taxon>Tracheophyta</taxon>
        <taxon>Spermatophyta</taxon>
        <taxon>Magnoliopsida</taxon>
        <taxon>eudicotyledons</taxon>
        <taxon>Gunneridae</taxon>
        <taxon>Pentapetalae</taxon>
        <taxon>asterids</taxon>
        <taxon>lamiids</taxon>
        <taxon>Lamiales</taxon>
        <taxon>Scrophulariaceae</taxon>
        <taxon>Buddlejeae</taxon>
        <taxon>Buddleja</taxon>
    </lineage>
</organism>
<dbReference type="EMBL" id="WHWC01000015">
    <property type="protein sequence ID" value="KAG8368819.1"/>
    <property type="molecule type" value="Genomic_DNA"/>
</dbReference>
<keyword evidence="2" id="KW-1185">Reference proteome</keyword>
<dbReference type="Proteomes" id="UP000826271">
    <property type="component" value="Unassembled WGS sequence"/>
</dbReference>
<gene>
    <name evidence="1" type="ORF">BUALT_Bualt15G0086400</name>
</gene>